<dbReference type="EMBL" id="HG994584">
    <property type="protein sequence ID" value="CAF2960828.1"/>
    <property type="molecule type" value="Genomic_DNA"/>
</dbReference>
<evidence type="ECO:0000313" key="1">
    <source>
        <dbReference type="EMBL" id="CAF2960828.1"/>
    </source>
</evidence>
<name>A0A7R8CXG3_LEPSM</name>
<accession>A0A7R8CXG3</accession>
<proteinExistence type="predicted"/>
<gene>
    <name evidence="1" type="ORF">LSAA_10082</name>
</gene>
<dbReference type="PANTHER" id="PTHR45913:SF22">
    <property type="entry name" value="SCAN BOX DOMAIN-CONTAINING PROTEIN"/>
    <property type="match status" value="1"/>
</dbReference>
<dbReference type="PANTHER" id="PTHR45913">
    <property type="entry name" value="EPM2A-INTERACTING PROTEIN 1"/>
    <property type="match status" value="1"/>
</dbReference>
<dbReference type="OrthoDB" id="6379681at2759"/>
<organism evidence="1 2">
    <name type="scientific">Lepeophtheirus salmonis</name>
    <name type="common">Salmon louse</name>
    <name type="synonym">Caligus salmonis</name>
    <dbReference type="NCBI Taxonomy" id="72036"/>
    <lineage>
        <taxon>Eukaryota</taxon>
        <taxon>Metazoa</taxon>
        <taxon>Ecdysozoa</taxon>
        <taxon>Arthropoda</taxon>
        <taxon>Crustacea</taxon>
        <taxon>Multicrustacea</taxon>
        <taxon>Hexanauplia</taxon>
        <taxon>Copepoda</taxon>
        <taxon>Siphonostomatoida</taxon>
        <taxon>Caligidae</taxon>
        <taxon>Lepeophtheirus</taxon>
    </lineage>
</organism>
<evidence type="ECO:0000313" key="2">
    <source>
        <dbReference type="Proteomes" id="UP000675881"/>
    </source>
</evidence>
<reference evidence="1" key="1">
    <citation type="submission" date="2021-02" db="EMBL/GenBank/DDBJ databases">
        <authorList>
            <person name="Bekaert M."/>
        </authorList>
    </citation>
    <scope>NUCLEOTIDE SEQUENCE</scope>
    <source>
        <strain evidence="1">IoA-00</strain>
    </source>
</reference>
<sequence>MENIISCGADGAPVMMGKEKGCLKLMKDENPEIILVHCVIHRENLVAKKITPPLNEVLRSVIKCINAIKANANFKRLFKQFCENKNADYVRLLLHIDGFQSGIA</sequence>
<keyword evidence="2" id="KW-1185">Reference proteome</keyword>
<protein>
    <submittedName>
        <fullName evidence="1">(salmon louse) hypothetical protein</fullName>
    </submittedName>
</protein>
<dbReference type="AlphaFoldDB" id="A0A7R8CXG3"/>
<dbReference type="Proteomes" id="UP000675881">
    <property type="component" value="Chromosome 5"/>
</dbReference>